<dbReference type="InterPro" id="IPR018234">
    <property type="entry name" value="GTP_CycHdrlase_I_CS"/>
</dbReference>
<dbReference type="GO" id="GO:0008270">
    <property type="term" value="F:zinc ion binding"/>
    <property type="evidence" value="ECO:0007669"/>
    <property type="project" value="UniProtKB-UniRule"/>
</dbReference>
<organism evidence="7 8">
    <name type="scientific">Nonomuraea glycinis</name>
    <dbReference type="NCBI Taxonomy" id="2047744"/>
    <lineage>
        <taxon>Bacteria</taxon>
        <taxon>Bacillati</taxon>
        <taxon>Actinomycetota</taxon>
        <taxon>Actinomycetes</taxon>
        <taxon>Streptosporangiales</taxon>
        <taxon>Streptosporangiaceae</taxon>
        <taxon>Nonomuraea</taxon>
    </lineage>
</organism>
<evidence type="ECO:0000313" key="7">
    <source>
        <dbReference type="EMBL" id="GGP04093.1"/>
    </source>
</evidence>
<proteinExistence type="inferred from homology"/>
<name>A0A918E4J8_9ACTN</name>
<dbReference type="SUPFAM" id="SSF55620">
    <property type="entry name" value="Tetrahydrobiopterin biosynthesis enzymes-like"/>
    <property type="match status" value="1"/>
</dbReference>
<accession>A0A918E4J8</accession>
<dbReference type="FunFam" id="3.30.1130.10:FF:000001">
    <property type="entry name" value="GTP cyclohydrolase 1"/>
    <property type="match status" value="1"/>
</dbReference>
<feature type="binding site" evidence="5">
    <location>
        <position position="97"/>
    </location>
    <ligand>
        <name>Zn(2+)</name>
        <dbReference type="ChEBI" id="CHEBI:29105"/>
    </ligand>
</feature>
<dbReference type="GO" id="GO:0006729">
    <property type="term" value="P:tetrahydrobiopterin biosynthetic process"/>
    <property type="evidence" value="ECO:0007669"/>
    <property type="project" value="TreeGrafter"/>
</dbReference>
<dbReference type="EC" id="3.5.4.16" evidence="5"/>
<comment type="pathway">
    <text evidence="2 5">Cofactor biosynthesis; 7,8-dihydroneopterin triphosphate biosynthesis; 7,8-dihydroneopterin triphosphate from GTP: step 1/1.</text>
</comment>
<comment type="subunit">
    <text evidence="5">Homopolymer.</text>
</comment>
<dbReference type="GO" id="GO:0003934">
    <property type="term" value="F:GTP cyclohydrolase I activity"/>
    <property type="evidence" value="ECO:0007669"/>
    <property type="project" value="UniProtKB-UniRule"/>
</dbReference>
<evidence type="ECO:0000256" key="4">
    <source>
        <dbReference type="ARBA" id="ARBA00022801"/>
    </source>
</evidence>
<dbReference type="EMBL" id="BMNK01000002">
    <property type="protein sequence ID" value="GGP04093.1"/>
    <property type="molecule type" value="Genomic_DNA"/>
</dbReference>
<dbReference type="InterPro" id="IPR001474">
    <property type="entry name" value="GTP_CycHdrlase_I"/>
</dbReference>
<evidence type="ECO:0000256" key="2">
    <source>
        <dbReference type="ARBA" id="ARBA00005080"/>
    </source>
</evidence>
<dbReference type="NCBIfam" id="NF006825">
    <property type="entry name" value="PRK09347.1-2"/>
    <property type="match status" value="1"/>
</dbReference>
<evidence type="ECO:0000256" key="5">
    <source>
        <dbReference type="HAMAP-Rule" id="MF_00223"/>
    </source>
</evidence>
<evidence type="ECO:0000313" key="8">
    <source>
        <dbReference type="Proteomes" id="UP000660745"/>
    </source>
</evidence>
<dbReference type="GO" id="GO:0005737">
    <property type="term" value="C:cytoplasm"/>
    <property type="evidence" value="ECO:0007669"/>
    <property type="project" value="TreeGrafter"/>
</dbReference>
<dbReference type="Gene3D" id="3.30.1130.10">
    <property type="match status" value="1"/>
</dbReference>
<reference evidence="7" key="1">
    <citation type="journal article" date="2014" name="Int. J. Syst. Evol. Microbiol.">
        <title>Complete genome sequence of Corynebacterium casei LMG S-19264T (=DSM 44701T), isolated from a smear-ripened cheese.</title>
        <authorList>
            <consortium name="US DOE Joint Genome Institute (JGI-PGF)"/>
            <person name="Walter F."/>
            <person name="Albersmeier A."/>
            <person name="Kalinowski J."/>
            <person name="Ruckert C."/>
        </authorList>
    </citation>
    <scope>NUCLEOTIDE SEQUENCE</scope>
    <source>
        <strain evidence="7">CGMCC 4.7430</strain>
    </source>
</reference>
<evidence type="ECO:0000256" key="1">
    <source>
        <dbReference type="ARBA" id="ARBA00001052"/>
    </source>
</evidence>
<keyword evidence="3 5" id="KW-0554">One-carbon metabolism</keyword>
<dbReference type="GO" id="GO:0046654">
    <property type="term" value="P:tetrahydrofolate biosynthetic process"/>
    <property type="evidence" value="ECO:0007669"/>
    <property type="project" value="UniProtKB-UniRule"/>
</dbReference>
<dbReference type="PROSITE" id="PS00859">
    <property type="entry name" value="GTP_CYCLOHYDROL_1_1"/>
    <property type="match status" value="1"/>
</dbReference>
<dbReference type="InterPro" id="IPR043134">
    <property type="entry name" value="GTP-CH-I_N"/>
</dbReference>
<feature type="binding site" evidence="5">
    <location>
        <position position="94"/>
    </location>
    <ligand>
        <name>Zn(2+)</name>
        <dbReference type="ChEBI" id="CHEBI:29105"/>
    </ligand>
</feature>
<dbReference type="GO" id="GO:0005525">
    <property type="term" value="F:GTP binding"/>
    <property type="evidence" value="ECO:0007669"/>
    <property type="project" value="UniProtKB-KW"/>
</dbReference>
<comment type="caution">
    <text evidence="7">The sequence shown here is derived from an EMBL/GenBank/DDBJ whole genome shotgun (WGS) entry which is preliminary data.</text>
</comment>
<keyword evidence="5" id="KW-0479">Metal-binding</keyword>
<keyword evidence="5" id="KW-0862">Zinc</keyword>
<dbReference type="Pfam" id="PF01227">
    <property type="entry name" value="GTP_cyclohydroI"/>
    <property type="match status" value="1"/>
</dbReference>
<evidence type="ECO:0000256" key="3">
    <source>
        <dbReference type="ARBA" id="ARBA00022563"/>
    </source>
</evidence>
<evidence type="ECO:0000259" key="6">
    <source>
        <dbReference type="Pfam" id="PF01227"/>
    </source>
</evidence>
<keyword evidence="8" id="KW-1185">Reference proteome</keyword>
<dbReference type="PANTHER" id="PTHR11109">
    <property type="entry name" value="GTP CYCLOHYDROLASE I"/>
    <property type="match status" value="1"/>
</dbReference>
<feature type="domain" description="GTP cyclohydrolase I" evidence="6">
    <location>
        <begin position="31"/>
        <end position="200"/>
    </location>
</feature>
<dbReference type="PANTHER" id="PTHR11109:SF7">
    <property type="entry name" value="GTP CYCLOHYDROLASE 1"/>
    <property type="match status" value="1"/>
</dbReference>
<keyword evidence="5" id="KW-0342">GTP-binding</keyword>
<dbReference type="InterPro" id="IPR043133">
    <property type="entry name" value="GTP-CH-I_C/QueF"/>
</dbReference>
<comment type="similarity">
    <text evidence="5">Belongs to the GTP cyclohydrolase I family.</text>
</comment>
<protein>
    <recommendedName>
        <fullName evidence="5">GTP cyclohydrolase 1</fullName>
        <ecNumber evidence="5">3.5.4.16</ecNumber>
    </recommendedName>
    <alternativeName>
        <fullName evidence="5">GTP cyclohydrolase I</fullName>
        <shortName evidence="5">GTP-CH-I</shortName>
    </alternativeName>
</protein>
<feature type="binding site" evidence="5">
    <location>
        <position position="165"/>
    </location>
    <ligand>
        <name>Zn(2+)</name>
        <dbReference type="ChEBI" id="CHEBI:29105"/>
    </ligand>
</feature>
<dbReference type="AlphaFoldDB" id="A0A918E4J8"/>
<gene>
    <name evidence="5 7" type="primary">folE</name>
    <name evidence="7" type="ORF">GCM10012278_18020</name>
</gene>
<reference evidence="7" key="2">
    <citation type="submission" date="2020-09" db="EMBL/GenBank/DDBJ databases">
        <authorList>
            <person name="Sun Q."/>
            <person name="Zhou Y."/>
        </authorList>
    </citation>
    <scope>NUCLEOTIDE SEQUENCE</scope>
    <source>
        <strain evidence="7">CGMCC 4.7430</strain>
    </source>
</reference>
<dbReference type="PROSITE" id="PS00860">
    <property type="entry name" value="GTP_CYCLOHYDROL_1_2"/>
    <property type="match status" value="1"/>
</dbReference>
<dbReference type="NCBIfam" id="TIGR00063">
    <property type="entry name" value="folE"/>
    <property type="match status" value="1"/>
</dbReference>
<dbReference type="NCBIfam" id="NF006826">
    <property type="entry name" value="PRK09347.1-3"/>
    <property type="match status" value="1"/>
</dbReference>
<comment type="catalytic activity">
    <reaction evidence="1 5">
        <text>GTP + H2O = 7,8-dihydroneopterin 3'-triphosphate + formate + H(+)</text>
        <dbReference type="Rhea" id="RHEA:17473"/>
        <dbReference type="ChEBI" id="CHEBI:15377"/>
        <dbReference type="ChEBI" id="CHEBI:15378"/>
        <dbReference type="ChEBI" id="CHEBI:15740"/>
        <dbReference type="ChEBI" id="CHEBI:37565"/>
        <dbReference type="ChEBI" id="CHEBI:58462"/>
        <dbReference type="EC" id="3.5.4.16"/>
    </reaction>
</comment>
<keyword evidence="4 5" id="KW-0378">Hydrolase</keyword>
<keyword evidence="5" id="KW-0547">Nucleotide-binding</keyword>
<dbReference type="Proteomes" id="UP000660745">
    <property type="component" value="Unassembled WGS sequence"/>
</dbReference>
<dbReference type="HAMAP" id="MF_00223">
    <property type="entry name" value="FolE"/>
    <property type="match status" value="1"/>
</dbReference>
<dbReference type="Gene3D" id="1.10.286.10">
    <property type="match status" value="1"/>
</dbReference>
<dbReference type="GO" id="GO:0006730">
    <property type="term" value="P:one-carbon metabolic process"/>
    <property type="evidence" value="ECO:0007669"/>
    <property type="project" value="UniProtKB-UniRule"/>
</dbReference>
<sequence length="210" mass="22784">MAKLEVGAIRSLASPRHAPAQGMDLAAAELAAERFLAALGIDTDAESLRDTPRRMAHAYAEMLTPRPFELTTFPNDEGYDELVLVRSIPVRSICEHHLLPFTGVAHVGYLPGERIVGLSKLARIVEHFARRPQVQERLTKQVADSLQDRLAPRGVGVVIEADHSCMTLRGVQAPGAMTVTSTLLGTLRDDARSRAEFFALTGQPGSAARP</sequence>
<dbReference type="InterPro" id="IPR020602">
    <property type="entry name" value="GTP_CycHdrlase_I_dom"/>
</dbReference>